<organism evidence="1 2">
    <name type="scientific">Ulvibacter antarcticus</name>
    <dbReference type="NCBI Taxonomy" id="442714"/>
    <lineage>
        <taxon>Bacteria</taxon>
        <taxon>Pseudomonadati</taxon>
        <taxon>Bacteroidota</taxon>
        <taxon>Flavobacteriia</taxon>
        <taxon>Flavobacteriales</taxon>
        <taxon>Flavobacteriaceae</taxon>
        <taxon>Ulvibacter</taxon>
    </lineage>
</organism>
<proteinExistence type="predicted"/>
<evidence type="ECO:0000313" key="1">
    <source>
        <dbReference type="EMBL" id="RMA59009.1"/>
    </source>
</evidence>
<keyword evidence="2" id="KW-1185">Reference proteome</keyword>
<reference evidence="1 2" key="1">
    <citation type="submission" date="2018-10" db="EMBL/GenBank/DDBJ databases">
        <title>Genomic Encyclopedia of Archaeal and Bacterial Type Strains, Phase II (KMG-II): from individual species to whole genera.</title>
        <authorList>
            <person name="Goeker M."/>
        </authorList>
    </citation>
    <scope>NUCLEOTIDE SEQUENCE [LARGE SCALE GENOMIC DNA]</scope>
    <source>
        <strain evidence="1 2">DSM 23424</strain>
    </source>
</reference>
<gene>
    <name evidence="1" type="ORF">BXY75_2391</name>
</gene>
<dbReference type="AlphaFoldDB" id="A0A3L9YIF9"/>
<sequence>MKKIIYLFIATSLFISCSVDNNEMLDKQENLKYELATENSNLGSYKGVFTTNNSEYRAIVDINLPLTQLSKQATSVYPIASITLNTGETFVAKATARVENGLDITNLEFISEDLSFTFVVNADGSNPVVSNVVFRDLESAILIAKHSSRAPITPITGTYVCVACNDHPSLNNTSTQTFNMVFSVPDGVGTVTTQAVLGSTVFNGTGNQDTCVVNGTYTDCNIDGSFTAGGAPITWDAYHLFDNQPSGANDCSSVGGVWHWETFSYGTITGSLVSDNTCLTTLYTEDFQTFTGAGFAPTPTAGQLDSDIIIASGFSGTLTYGGTQTSGDFARGSSAGGVTTGGIYAFDIGSGNIALGVQPGGSDFTPGTFDFKIENTTGMNFTNVIFSSNIYVNNDEDRGNTYSLTYSNDGVTYNTITASEFTTTEVQDALGFQLKFGYFNRTFPITLNAGDFLYLRINGDDALGAGARDEFAFDQIIVQAY</sequence>
<dbReference type="RefSeq" id="WP_121907941.1">
    <property type="nucleotide sequence ID" value="NZ_REFC01000013.1"/>
</dbReference>
<dbReference type="PROSITE" id="PS51257">
    <property type="entry name" value="PROKAR_LIPOPROTEIN"/>
    <property type="match status" value="1"/>
</dbReference>
<dbReference type="Proteomes" id="UP000271339">
    <property type="component" value="Unassembled WGS sequence"/>
</dbReference>
<name>A0A3L9YIF9_9FLAO</name>
<dbReference type="OrthoDB" id="1442522at2"/>
<protein>
    <submittedName>
        <fullName evidence="1">Uncharacterized protein</fullName>
    </submittedName>
</protein>
<dbReference type="EMBL" id="REFC01000013">
    <property type="protein sequence ID" value="RMA59009.1"/>
    <property type="molecule type" value="Genomic_DNA"/>
</dbReference>
<comment type="caution">
    <text evidence="1">The sequence shown here is derived from an EMBL/GenBank/DDBJ whole genome shotgun (WGS) entry which is preliminary data.</text>
</comment>
<evidence type="ECO:0000313" key="2">
    <source>
        <dbReference type="Proteomes" id="UP000271339"/>
    </source>
</evidence>
<accession>A0A3L9YIF9</accession>